<dbReference type="CDD" id="cd21966">
    <property type="entry name" value="INSC_LBD"/>
    <property type="match status" value="1"/>
</dbReference>
<dbReference type="Proteomes" id="UP000770661">
    <property type="component" value="Unassembled WGS sequence"/>
</dbReference>
<dbReference type="InterPro" id="IPR011989">
    <property type="entry name" value="ARM-like"/>
</dbReference>
<dbReference type="EMBL" id="JACEEZ010017241">
    <property type="protein sequence ID" value="KAG0717675.1"/>
    <property type="molecule type" value="Genomic_DNA"/>
</dbReference>
<dbReference type="InterPro" id="IPR045789">
    <property type="entry name" value="Insc_C"/>
</dbReference>
<dbReference type="Gene3D" id="1.25.10.10">
    <property type="entry name" value="Leucine-rich Repeat Variant"/>
    <property type="match status" value="1"/>
</dbReference>
<feature type="region of interest" description="Disordered" evidence="1">
    <location>
        <begin position="1"/>
        <end position="41"/>
    </location>
</feature>
<dbReference type="PANTHER" id="PTHR21386">
    <property type="entry name" value="INSCUTEABLE"/>
    <property type="match status" value="1"/>
</dbReference>
<evidence type="ECO:0000259" key="2">
    <source>
        <dbReference type="Pfam" id="PF19427"/>
    </source>
</evidence>
<evidence type="ECO:0000313" key="4">
    <source>
        <dbReference type="Proteomes" id="UP000770661"/>
    </source>
</evidence>
<dbReference type="InterPro" id="IPR039921">
    <property type="entry name" value="Inscuteable"/>
</dbReference>
<feature type="domain" description="Protein inscuteable homologue C-terminal" evidence="2">
    <location>
        <begin position="211"/>
        <end position="630"/>
    </location>
</feature>
<sequence length="691" mass="74916">MGCAAQPCPEIHESPRPRSCVPKDNSWRSPVQSRRITSSSLDGDTISCVREPFLPLSREAPRGDYFEEEEEEEEAVCHALSLPHAPLLPLTAASRGLLGALHRKPEGRYQGIGCCPSTAHVALPRPREAHRGSPGRVNTSQSAAAQRVAPERLTEAEYHVRSNGSVSHWLKELQTLYEAECMNTLQSKSLPGDAAPPPPTARHAVRAIQRRAHAVSTEFARLCQRLEWLEVTQVPPLAESLVGHINTFLRDYTTQWAAADPDLQPQSSLSRQSKVIGQICHRLTEVCNNDHHDLDRDKTDQVVQVVTALGHAFTKLVDLMLSREIKEVVRMLEATAEEDVRCSVSHLTALGVDGGHICRLIARLGGVRGLLGVCLESRLCHVRVAALRGLATVCCVVEGIAELEKAGGVEVVAEVLCDAQCTEEERSEAAGVLAQITSPWVENNHRLTALHAHLPPIVAALTDLAKGTRSAEIFLLAAAALANLTFLAGGCVEAMREAGTAGVLLRAATDNPNVSIFTKDQIATVLANLAGCKETAEEVVAGGGVAVLLALLNTRHAPTHRLPEVATAERVQQKSAIALSRLCREASVAREVAQQGGAERLVRLCKDEGERNNSDAVLVACLAALRKMSSSWALRGCEAWTRRNWWSRDYWTPSSSTPRGRRVTYRGQDSDATVTRSPTLRLHGGVSRGLV</sequence>
<dbReference type="SMART" id="SM00185">
    <property type="entry name" value="ARM"/>
    <property type="match status" value="4"/>
</dbReference>
<accession>A0A8J5CQA9</accession>
<dbReference type="GO" id="GO:0008093">
    <property type="term" value="F:cytoskeletal anchor activity"/>
    <property type="evidence" value="ECO:0007669"/>
    <property type="project" value="TreeGrafter"/>
</dbReference>
<keyword evidence="4" id="KW-1185">Reference proteome</keyword>
<name>A0A8J5CQA9_CHIOP</name>
<dbReference type="InterPro" id="IPR016024">
    <property type="entry name" value="ARM-type_fold"/>
</dbReference>
<dbReference type="GO" id="GO:0009786">
    <property type="term" value="P:regulation of asymmetric cell division"/>
    <property type="evidence" value="ECO:0007669"/>
    <property type="project" value="TreeGrafter"/>
</dbReference>
<feature type="region of interest" description="Disordered" evidence="1">
    <location>
        <begin position="127"/>
        <end position="150"/>
    </location>
</feature>
<dbReference type="GO" id="GO:0045179">
    <property type="term" value="C:apical cortex"/>
    <property type="evidence" value="ECO:0007669"/>
    <property type="project" value="TreeGrafter"/>
</dbReference>
<reference evidence="3" key="1">
    <citation type="submission" date="2020-07" db="EMBL/GenBank/DDBJ databases">
        <title>The High-quality genome of the commercially important snow crab, Chionoecetes opilio.</title>
        <authorList>
            <person name="Jeong J.-H."/>
            <person name="Ryu S."/>
        </authorList>
    </citation>
    <scope>NUCLEOTIDE SEQUENCE</scope>
    <source>
        <strain evidence="3">MADBK_172401_WGS</strain>
        <tissue evidence="3">Digestive gland</tissue>
    </source>
</reference>
<feature type="compositionally biased region" description="Polar residues" evidence="1">
    <location>
        <begin position="27"/>
        <end position="41"/>
    </location>
</feature>
<dbReference type="InterPro" id="IPR038205">
    <property type="entry name" value="INSC_LBD_sf"/>
</dbReference>
<dbReference type="Gene3D" id="6.20.200.10">
    <property type="entry name" value="Inscuteable LGN-binding domain"/>
    <property type="match status" value="1"/>
</dbReference>
<dbReference type="GO" id="GO:0000132">
    <property type="term" value="P:establishment of mitotic spindle orientation"/>
    <property type="evidence" value="ECO:0007669"/>
    <property type="project" value="TreeGrafter"/>
</dbReference>
<proteinExistence type="predicted"/>
<dbReference type="PANTHER" id="PTHR21386:SF0">
    <property type="entry name" value="PROTEIN INSCUTEABLE HOMOLOG"/>
    <property type="match status" value="1"/>
</dbReference>
<dbReference type="Pfam" id="PF19427">
    <property type="entry name" value="Insc_C"/>
    <property type="match status" value="1"/>
</dbReference>
<evidence type="ECO:0000256" key="1">
    <source>
        <dbReference type="SAM" id="MobiDB-lite"/>
    </source>
</evidence>
<evidence type="ECO:0000313" key="3">
    <source>
        <dbReference type="EMBL" id="KAG0717675.1"/>
    </source>
</evidence>
<dbReference type="SUPFAM" id="SSF48371">
    <property type="entry name" value="ARM repeat"/>
    <property type="match status" value="1"/>
</dbReference>
<dbReference type="AlphaFoldDB" id="A0A8J5CQA9"/>
<organism evidence="3 4">
    <name type="scientific">Chionoecetes opilio</name>
    <name type="common">Atlantic snow crab</name>
    <name type="synonym">Cancer opilio</name>
    <dbReference type="NCBI Taxonomy" id="41210"/>
    <lineage>
        <taxon>Eukaryota</taxon>
        <taxon>Metazoa</taxon>
        <taxon>Ecdysozoa</taxon>
        <taxon>Arthropoda</taxon>
        <taxon>Crustacea</taxon>
        <taxon>Multicrustacea</taxon>
        <taxon>Malacostraca</taxon>
        <taxon>Eumalacostraca</taxon>
        <taxon>Eucarida</taxon>
        <taxon>Decapoda</taxon>
        <taxon>Pleocyemata</taxon>
        <taxon>Brachyura</taxon>
        <taxon>Eubrachyura</taxon>
        <taxon>Majoidea</taxon>
        <taxon>Majidae</taxon>
        <taxon>Chionoecetes</taxon>
    </lineage>
</organism>
<protein>
    <submittedName>
        <fullName evidence="3">Protein inscuteable</fullName>
    </submittedName>
</protein>
<feature type="region of interest" description="Disordered" evidence="1">
    <location>
        <begin position="652"/>
        <end position="674"/>
    </location>
</feature>
<gene>
    <name evidence="3" type="primary">Insc_1</name>
    <name evidence="3" type="ORF">GWK47_053929</name>
</gene>
<dbReference type="GO" id="GO:0008356">
    <property type="term" value="P:asymmetric cell division"/>
    <property type="evidence" value="ECO:0007669"/>
    <property type="project" value="InterPro"/>
</dbReference>
<dbReference type="OrthoDB" id="5796379at2759"/>
<comment type="caution">
    <text evidence="3">The sequence shown here is derived from an EMBL/GenBank/DDBJ whole genome shotgun (WGS) entry which is preliminary data.</text>
</comment>
<dbReference type="GO" id="GO:0045176">
    <property type="term" value="P:apical protein localization"/>
    <property type="evidence" value="ECO:0007669"/>
    <property type="project" value="TreeGrafter"/>
</dbReference>
<dbReference type="InterPro" id="IPR000225">
    <property type="entry name" value="Armadillo"/>
</dbReference>